<feature type="non-terminal residue" evidence="1">
    <location>
        <position position="70"/>
    </location>
</feature>
<gene>
    <name evidence="1" type="ORF">PMAYCL1PPCAC_32332</name>
</gene>
<organism evidence="1 2">
    <name type="scientific">Pristionchus mayeri</name>
    <dbReference type="NCBI Taxonomy" id="1317129"/>
    <lineage>
        <taxon>Eukaryota</taxon>
        <taxon>Metazoa</taxon>
        <taxon>Ecdysozoa</taxon>
        <taxon>Nematoda</taxon>
        <taxon>Chromadorea</taxon>
        <taxon>Rhabditida</taxon>
        <taxon>Rhabditina</taxon>
        <taxon>Diplogasteromorpha</taxon>
        <taxon>Diplogasteroidea</taxon>
        <taxon>Neodiplogasteridae</taxon>
        <taxon>Pristionchus</taxon>
    </lineage>
</organism>
<accession>A0AAN5DHG0</accession>
<sequence length="70" mass="8445">SNLRPWLEGEEDWLHLEYTRSSSLHLEDRSLVVSISDGDLLDLFFRIWFECHLFWRIERDFVLVLGHNGE</sequence>
<feature type="non-terminal residue" evidence="1">
    <location>
        <position position="1"/>
    </location>
</feature>
<name>A0AAN5DHG0_9BILA</name>
<reference evidence="2" key="1">
    <citation type="submission" date="2022-10" db="EMBL/GenBank/DDBJ databases">
        <title>Genome assembly of Pristionchus species.</title>
        <authorList>
            <person name="Yoshida K."/>
            <person name="Sommer R.J."/>
        </authorList>
    </citation>
    <scope>NUCLEOTIDE SEQUENCE [LARGE SCALE GENOMIC DNA]</scope>
    <source>
        <strain evidence="2">RS5460</strain>
    </source>
</reference>
<dbReference type="AlphaFoldDB" id="A0AAN5DHG0"/>
<evidence type="ECO:0000313" key="1">
    <source>
        <dbReference type="EMBL" id="GMR62137.1"/>
    </source>
</evidence>
<keyword evidence="2" id="KW-1185">Reference proteome</keyword>
<dbReference type="Proteomes" id="UP001328107">
    <property type="component" value="Unassembled WGS sequence"/>
</dbReference>
<proteinExistence type="predicted"/>
<evidence type="ECO:0000313" key="2">
    <source>
        <dbReference type="Proteomes" id="UP001328107"/>
    </source>
</evidence>
<comment type="caution">
    <text evidence="1">The sequence shown here is derived from an EMBL/GenBank/DDBJ whole genome shotgun (WGS) entry which is preliminary data.</text>
</comment>
<protein>
    <submittedName>
        <fullName evidence="1">Uncharacterized protein</fullName>
    </submittedName>
</protein>
<dbReference type="EMBL" id="BTRK01000006">
    <property type="protein sequence ID" value="GMR62137.1"/>
    <property type="molecule type" value="Genomic_DNA"/>
</dbReference>